<keyword evidence="2" id="KW-0472">Membrane</keyword>
<evidence type="ECO:0000256" key="2">
    <source>
        <dbReference type="SAM" id="Phobius"/>
    </source>
</evidence>
<keyword evidence="2" id="KW-1133">Transmembrane helix</keyword>
<evidence type="ECO:0000256" key="1">
    <source>
        <dbReference type="SAM" id="MobiDB-lite"/>
    </source>
</evidence>
<evidence type="ECO:0000313" key="5">
    <source>
        <dbReference type="Proteomes" id="UP000198287"/>
    </source>
</evidence>
<evidence type="ECO:0000313" key="4">
    <source>
        <dbReference type="EMBL" id="OXA49478.1"/>
    </source>
</evidence>
<evidence type="ECO:0000256" key="3">
    <source>
        <dbReference type="SAM" id="SignalP"/>
    </source>
</evidence>
<feature type="region of interest" description="Disordered" evidence="1">
    <location>
        <begin position="127"/>
        <end position="158"/>
    </location>
</feature>
<reference evidence="4 5" key="1">
    <citation type="submission" date="2015-12" db="EMBL/GenBank/DDBJ databases">
        <title>The genome of Folsomia candida.</title>
        <authorList>
            <person name="Faddeeva A."/>
            <person name="Derks M.F."/>
            <person name="Anvar Y."/>
            <person name="Smit S."/>
            <person name="Van Straalen N."/>
            <person name="Roelofs D."/>
        </authorList>
    </citation>
    <scope>NUCLEOTIDE SEQUENCE [LARGE SCALE GENOMIC DNA]</scope>
    <source>
        <strain evidence="4 5">VU population</strain>
        <tissue evidence="4">Whole body</tissue>
    </source>
</reference>
<feature type="transmembrane region" description="Helical" evidence="2">
    <location>
        <begin position="73"/>
        <end position="105"/>
    </location>
</feature>
<dbReference type="Proteomes" id="UP000198287">
    <property type="component" value="Unassembled WGS sequence"/>
</dbReference>
<name>A0A226DWS3_FOLCA</name>
<organism evidence="4 5">
    <name type="scientific">Folsomia candida</name>
    <name type="common">Springtail</name>
    <dbReference type="NCBI Taxonomy" id="158441"/>
    <lineage>
        <taxon>Eukaryota</taxon>
        <taxon>Metazoa</taxon>
        <taxon>Ecdysozoa</taxon>
        <taxon>Arthropoda</taxon>
        <taxon>Hexapoda</taxon>
        <taxon>Collembola</taxon>
        <taxon>Entomobryomorpha</taxon>
        <taxon>Isotomoidea</taxon>
        <taxon>Isotomidae</taxon>
        <taxon>Proisotominae</taxon>
        <taxon>Folsomia</taxon>
    </lineage>
</organism>
<keyword evidence="2" id="KW-0812">Transmembrane</keyword>
<feature type="chain" id="PRO_5013008335" evidence="3">
    <location>
        <begin position="22"/>
        <end position="158"/>
    </location>
</feature>
<proteinExistence type="predicted"/>
<dbReference type="AlphaFoldDB" id="A0A226DWS3"/>
<sequence length="158" mass="17425">MMKIAPIFLVVVVMATSAVQGATLNENKKGELKSKPLEGGGAGLDWECPSYCDYCAGDRCYYYDYYYDDVDLAVGWIVAIAITVFIVFFVCIPVGLCFCCGWCCFAGCRKRDQPGIVYVQGPPPAGWGQQPGAGQQQQYGQYPPTYPHQQQYGQQVNT</sequence>
<feature type="signal peptide" evidence="3">
    <location>
        <begin position="1"/>
        <end position="21"/>
    </location>
</feature>
<dbReference type="EMBL" id="LNIX01000010">
    <property type="protein sequence ID" value="OXA49478.1"/>
    <property type="molecule type" value="Genomic_DNA"/>
</dbReference>
<protein>
    <submittedName>
        <fullName evidence="4">Uncharacterized protein</fullName>
    </submittedName>
</protein>
<gene>
    <name evidence="4" type="ORF">Fcan01_15482</name>
</gene>
<comment type="caution">
    <text evidence="4">The sequence shown here is derived from an EMBL/GenBank/DDBJ whole genome shotgun (WGS) entry which is preliminary data.</text>
</comment>
<keyword evidence="5" id="KW-1185">Reference proteome</keyword>
<keyword evidence="3" id="KW-0732">Signal</keyword>
<accession>A0A226DWS3</accession>